<dbReference type="PANTHER" id="PTHR34800:SF1">
    <property type="entry name" value="TETRAPYRROLE-BINDING PROTEIN, CHLOROPLASTIC"/>
    <property type="match status" value="1"/>
</dbReference>
<feature type="domain" description="GUN4-like" evidence="2">
    <location>
        <begin position="53"/>
        <end position="199"/>
    </location>
</feature>
<sequence length="212" mass="24043">MRSSTLVLISYHFAALFGAVEAFSTPASLAAPKTCMYSTATADDETIPTNLPSDCGMDYVPLATMLATEQFEEADQFTRDALITISGSKEKGRDFVYFTDVKRIPNTDLATIERLWNRYSKGKFGYSVQKKTMKFCKGDFEKFCQKIGWTTQDGEVERKKRWFGASEFTYDLKKAPKGHLPLTSALRGTSLIKKLLEHPVFENEDWKKEPEN</sequence>
<dbReference type="CDD" id="cd16383">
    <property type="entry name" value="GUN4"/>
    <property type="match status" value="1"/>
</dbReference>
<evidence type="ECO:0000313" key="3">
    <source>
        <dbReference type="EMBL" id="CAD8761518.1"/>
    </source>
</evidence>
<evidence type="ECO:0000259" key="2">
    <source>
        <dbReference type="Pfam" id="PF05419"/>
    </source>
</evidence>
<dbReference type="InterPro" id="IPR037215">
    <property type="entry name" value="GUN4-like_sf"/>
</dbReference>
<protein>
    <recommendedName>
        <fullName evidence="2">GUN4-like domain-containing protein</fullName>
    </recommendedName>
</protein>
<feature type="signal peptide" evidence="1">
    <location>
        <begin position="1"/>
        <end position="22"/>
    </location>
</feature>
<reference evidence="3" key="1">
    <citation type="submission" date="2021-01" db="EMBL/GenBank/DDBJ databases">
        <authorList>
            <person name="Corre E."/>
            <person name="Pelletier E."/>
            <person name="Niang G."/>
            <person name="Scheremetjew M."/>
            <person name="Finn R."/>
            <person name="Kale V."/>
            <person name="Holt S."/>
            <person name="Cochrane G."/>
            <person name="Meng A."/>
            <person name="Brown T."/>
            <person name="Cohen L."/>
        </authorList>
    </citation>
    <scope>NUCLEOTIDE SEQUENCE</scope>
    <source>
        <strain evidence="3">UNC1205</strain>
    </source>
</reference>
<dbReference type="AlphaFoldDB" id="A0A7S0Y7Y6"/>
<accession>A0A7S0Y7Y6</accession>
<gene>
    <name evidence="3" type="ORF">PDEL1432_LOCUS1558</name>
</gene>
<name>A0A7S0Y7Y6_9STRA</name>
<dbReference type="Gene3D" id="1.10.10.1770">
    <property type="entry name" value="Gun4-like"/>
    <property type="match status" value="1"/>
</dbReference>
<dbReference type="SUPFAM" id="SSF140869">
    <property type="entry name" value="GUN4-like"/>
    <property type="match status" value="1"/>
</dbReference>
<dbReference type="Gene3D" id="1.25.40.620">
    <property type="match status" value="1"/>
</dbReference>
<dbReference type="GO" id="GO:0046906">
    <property type="term" value="F:tetrapyrrole binding"/>
    <property type="evidence" value="ECO:0007669"/>
    <property type="project" value="TreeGrafter"/>
</dbReference>
<dbReference type="EMBL" id="HBFL01002203">
    <property type="protein sequence ID" value="CAD8761518.1"/>
    <property type="molecule type" value="Transcribed_RNA"/>
</dbReference>
<dbReference type="InterPro" id="IPR008629">
    <property type="entry name" value="GUN4-like"/>
</dbReference>
<proteinExistence type="predicted"/>
<keyword evidence="1" id="KW-0732">Signal</keyword>
<dbReference type="Pfam" id="PF05419">
    <property type="entry name" value="GUN4"/>
    <property type="match status" value="1"/>
</dbReference>
<organism evidence="3">
    <name type="scientific">Pseudo-nitzschia delicatissima</name>
    <dbReference type="NCBI Taxonomy" id="44447"/>
    <lineage>
        <taxon>Eukaryota</taxon>
        <taxon>Sar</taxon>
        <taxon>Stramenopiles</taxon>
        <taxon>Ochrophyta</taxon>
        <taxon>Bacillariophyta</taxon>
        <taxon>Bacillariophyceae</taxon>
        <taxon>Bacillariophycidae</taxon>
        <taxon>Bacillariales</taxon>
        <taxon>Bacillariaceae</taxon>
        <taxon>Pseudo-nitzschia</taxon>
    </lineage>
</organism>
<evidence type="ECO:0000256" key="1">
    <source>
        <dbReference type="SAM" id="SignalP"/>
    </source>
</evidence>
<dbReference type="PANTHER" id="PTHR34800">
    <property type="entry name" value="TETRAPYRROLE-BINDING PROTEIN, CHLOROPLASTIC"/>
    <property type="match status" value="1"/>
</dbReference>
<feature type="chain" id="PRO_5030554703" description="GUN4-like domain-containing protein" evidence="1">
    <location>
        <begin position="23"/>
        <end position="212"/>
    </location>
</feature>